<evidence type="ECO:0000313" key="4">
    <source>
        <dbReference type="Proteomes" id="UP000774617"/>
    </source>
</evidence>
<dbReference type="PANTHER" id="PTHR43544:SF36">
    <property type="entry name" value="CHAIN OXIDOREDUCTASE (CSGA), PUTATIVE (AFU_ORTHOLOGUE AFUA_4G00910)-RELATED"/>
    <property type="match status" value="1"/>
</dbReference>
<dbReference type="PRINTS" id="PR00080">
    <property type="entry name" value="SDRFAMILY"/>
</dbReference>
<reference evidence="3 4" key="1">
    <citation type="journal article" date="2021" name="Nat. Commun.">
        <title>Genetic determinants of endophytism in the Arabidopsis root mycobiome.</title>
        <authorList>
            <person name="Mesny F."/>
            <person name="Miyauchi S."/>
            <person name="Thiergart T."/>
            <person name="Pickel B."/>
            <person name="Atanasova L."/>
            <person name="Karlsson M."/>
            <person name="Huettel B."/>
            <person name="Barry K.W."/>
            <person name="Haridas S."/>
            <person name="Chen C."/>
            <person name="Bauer D."/>
            <person name="Andreopoulos W."/>
            <person name="Pangilinan J."/>
            <person name="LaButti K."/>
            <person name="Riley R."/>
            <person name="Lipzen A."/>
            <person name="Clum A."/>
            <person name="Drula E."/>
            <person name="Henrissat B."/>
            <person name="Kohler A."/>
            <person name="Grigoriev I.V."/>
            <person name="Martin F.M."/>
            <person name="Hacquard S."/>
        </authorList>
    </citation>
    <scope>NUCLEOTIDE SEQUENCE [LARGE SCALE GENOMIC DNA]</scope>
    <source>
        <strain evidence="3 4">MPI-SDFR-AT-0080</strain>
    </source>
</reference>
<keyword evidence="4" id="KW-1185">Reference proteome</keyword>
<dbReference type="InterPro" id="IPR036291">
    <property type="entry name" value="NAD(P)-bd_dom_sf"/>
</dbReference>
<gene>
    <name evidence="3" type="ORF">B0J12DRAFT_690271</name>
</gene>
<name>A0ABQ8FQL4_9PEZI</name>
<dbReference type="InterPro" id="IPR051468">
    <property type="entry name" value="Fungal_SecMetab_SDRs"/>
</dbReference>
<dbReference type="Gene3D" id="3.40.50.720">
    <property type="entry name" value="NAD(P)-binding Rossmann-like Domain"/>
    <property type="match status" value="1"/>
</dbReference>
<evidence type="ECO:0000256" key="1">
    <source>
        <dbReference type="ARBA" id="ARBA00006484"/>
    </source>
</evidence>
<dbReference type="Pfam" id="PF00106">
    <property type="entry name" value="adh_short"/>
    <property type="match status" value="1"/>
</dbReference>
<dbReference type="Proteomes" id="UP000774617">
    <property type="component" value="Unassembled WGS sequence"/>
</dbReference>
<organism evidence="3 4">
    <name type="scientific">Macrophomina phaseolina</name>
    <dbReference type="NCBI Taxonomy" id="35725"/>
    <lineage>
        <taxon>Eukaryota</taxon>
        <taxon>Fungi</taxon>
        <taxon>Dikarya</taxon>
        <taxon>Ascomycota</taxon>
        <taxon>Pezizomycotina</taxon>
        <taxon>Dothideomycetes</taxon>
        <taxon>Dothideomycetes incertae sedis</taxon>
        <taxon>Botryosphaeriales</taxon>
        <taxon>Botryosphaeriaceae</taxon>
        <taxon>Macrophomina</taxon>
    </lineage>
</organism>
<sequence length="254" mass="26529">MASYFVTGSSRGLGLGLVSLLAARPDSEVSKVFASARSETPALQKLSAESGGRVEFVQLEVTSQESMQKAAGQVEHALAGKGLDVLINNAGVADYVPDGISAMTTATLEDTFKVNVTGVHIVTSALLPLLEKGAVKKVINVSSTMGSVAMSPSFAWAPTPAYKISKAALNMLTAQYAQAVADKGFTVVALSPGWIKTDLGSANADLTIEQGSSATLDIVLRVKEADNGKFFNVHVPGWENAKGPNKYDGAEVPW</sequence>
<dbReference type="InterPro" id="IPR002347">
    <property type="entry name" value="SDR_fam"/>
</dbReference>
<dbReference type="PRINTS" id="PR00081">
    <property type="entry name" value="GDHRDH"/>
</dbReference>
<dbReference type="PANTHER" id="PTHR43544">
    <property type="entry name" value="SHORT-CHAIN DEHYDROGENASE/REDUCTASE"/>
    <property type="match status" value="1"/>
</dbReference>
<evidence type="ECO:0000313" key="3">
    <source>
        <dbReference type="EMBL" id="KAH7012394.1"/>
    </source>
</evidence>
<comment type="similarity">
    <text evidence="1 2">Belongs to the short-chain dehydrogenases/reductases (SDR) family.</text>
</comment>
<evidence type="ECO:0000256" key="2">
    <source>
        <dbReference type="RuleBase" id="RU000363"/>
    </source>
</evidence>
<protein>
    <submittedName>
        <fullName evidence="3">Short-chain dehydrogenase-like protein</fullName>
    </submittedName>
</protein>
<proteinExistence type="inferred from homology"/>
<accession>A0ABQ8FQL4</accession>
<dbReference type="EMBL" id="JAGTJR010000087">
    <property type="protein sequence ID" value="KAH7012394.1"/>
    <property type="molecule type" value="Genomic_DNA"/>
</dbReference>
<comment type="caution">
    <text evidence="3">The sequence shown here is derived from an EMBL/GenBank/DDBJ whole genome shotgun (WGS) entry which is preliminary data.</text>
</comment>
<dbReference type="SUPFAM" id="SSF51735">
    <property type="entry name" value="NAD(P)-binding Rossmann-fold domains"/>
    <property type="match status" value="1"/>
</dbReference>